<feature type="chain" id="PRO_5018757465" description="TGF-beta family profile domain-containing protein" evidence="13">
    <location>
        <begin position="31"/>
        <end position="431"/>
    </location>
</feature>
<name>A0A3Q4AWW6_MOLML</name>
<dbReference type="Ensembl" id="ENSMMOT00000009496.1">
    <property type="protein sequence ID" value="ENSMMOP00000009330.1"/>
    <property type="gene ID" value="ENSMMOG00000000034.1"/>
</dbReference>
<proteinExistence type="inferred from homology"/>
<dbReference type="Pfam" id="PF00019">
    <property type="entry name" value="TGF_beta"/>
    <property type="match status" value="1"/>
</dbReference>
<dbReference type="NCBIfam" id="NF033679">
    <property type="entry name" value="DNRLRE_dom"/>
    <property type="match status" value="1"/>
</dbReference>
<reference evidence="15" key="1">
    <citation type="submission" date="2025-08" db="UniProtKB">
        <authorList>
            <consortium name="Ensembl"/>
        </authorList>
    </citation>
    <scope>IDENTIFICATION</scope>
</reference>
<keyword evidence="4" id="KW-0964">Secreted</keyword>
<keyword evidence="16" id="KW-1185">Reference proteome</keyword>
<evidence type="ECO:0000256" key="5">
    <source>
        <dbReference type="ARBA" id="ARBA00022729"/>
    </source>
</evidence>
<evidence type="ECO:0000256" key="3">
    <source>
        <dbReference type="ARBA" id="ARBA00022514"/>
    </source>
</evidence>
<keyword evidence="6" id="KW-0892">Osteogenesis</keyword>
<evidence type="ECO:0000256" key="12">
    <source>
        <dbReference type="SAM" id="MobiDB-lite"/>
    </source>
</evidence>
<evidence type="ECO:0000256" key="11">
    <source>
        <dbReference type="RuleBase" id="RU000354"/>
    </source>
</evidence>
<feature type="region of interest" description="Disordered" evidence="12">
    <location>
        <begin position="294"/>
        <end position="323"/>
    </location>
</feature>
<evidence type="ECO:0000256" key="8">
    <source>
        <dbReference type="ARBA" id="ARBA00023157"/>
    </source>
</evidence>
<dbReference type="GO" id="GO:0005615">
    <property type="term" value="C:extracellular space"/>
    <property type="evidence" value="ECO:0007669"/>
    <property type="project" value="UniProtKB-KW"/>
</dbReference>
<evidence type="ECO:0000259" key="14">
    <source>
        <dbReference type="PROSITE" id="PS51362"/>
    </source>
</evidence>
<evidence type="ECO:0000256" key="1">
    <source>
        <dbReference type="ARBA" id="ARBA00004613"/>
    </source>
</evidence>
<evidence type="ECO:0000256" key="6">
    <source>
        <dbReference type="ARBA" id="ARBA00022855"/>
    </source>
</evidence>
<dbReference type="Gene3D" id="2.60.120.970">
    <property type="match status" value="1"/>
</dbReference>
<dbReference type="InterPro" id="IPR015615">
    <property type="entry name" value="TGF-beta-rel"/>
</dbReference>
<reference evidence="15" key="2">
    <citation type="submission" date="2025-09" db="UniProtKB">
        <authorList>
            <consortium name="Ensembl"/>
        </authorList>
    </citation>
    <scope>IDENTIFICATION</scope>
</reference>
<evidence type="ECO:0000256" key="2">
    <source>
        <dbReference type="ARBA" id="ARBA00006656"/>
    </source>
</evidence>
<evidence type="ECO:0000313" key="15">
    <source>
        <dbReference type="Ensembl" id="ENSMMOP00000009330.1"/>
    </source>
</evidence>
<protein>
    <recommendedName>
        <fullName evidence="14">TGF-beta family profile domain-containing protein</fullName>
    </recommendedName>
</protein>
<evidence type="ECO:0000313" key="16">
    <source>
        <dbReference type="Proteomes" id="UP000261620"/>
    </source>
</evidence>
<dbReference type="GO" id="GO:0051216">
    <property type="term" value="P:cartilage development"/>
    <property type="evidence" value="ECO:0007669"/>
    <property type="project" value="UniProtKB-KW"/>
</dbReference>
<dbReference type="PROSITE" id="PS51362">
    <property type="entry name" value="TGF_BETA_2"/>
    <property type="match status" value="1"/>
</dbReference>
<dbReference type="CDD" id="cd19395">
    <property type="entry name" value="TGF_beta_BMP5"/>
    <property type="match status" value="1"/>
</dbReference>
<comment type="subcellular location">
    <subcellularLocation>
        <location evidence="1">Secreted</location>
    </subcellularLocation>
</comment>
<dbReference type="GO" id="GO:0001503">
    <property type="term" value="P:ossification"/>
    <property type="evidence" value="ECO:0007669"/>
    <property type="project" value="UniProtKB-KW"/>
</dbReference>
<sequence>MTALTPLSHAGLGLAWSCLCFLSCARCGLSDNHVHSSFIYRRLRNHERREIQREILSILGLPHRPRPFSPGKQASSAPLFMLDLYNAMALEEDDEEEEGVRRSAPYRAAPLLGHSPALTSAHDTTFLNDADMVMSFVNLVEKDKDFSHQRRHYKEFRFDLTQIPDGEAVTAAEFRIYKDRSHSRYDNVTLKVSIYQVIKEYQNKDAETFLLDSKKVQACNGGWLVFDITATSNHWVMNPQQNLGLQLCVETVDGRSINIKSAGIVGRNGPQSKQPFLVAFFKASGVLLRSVRAAGGKKKNHNRNKSSNQQESSRALKPGDYNTSEQKQACKKHELYVSFRDLGWQDWIIAPEGYAAFYCDGECSFPLNAHMNATNHAIVQTLVHLMFPDNVPKPCCAPTKLNAISVLYFDDSSNVILKKYRNMVVRSCGCH</sequence>
<dbReference type="InterPro" id="IPR001839">
    <property type="entry name" value="TGF-b_C"/>
</dbReference>
<dbReference type="SUPFAM" id="SSF57501">
    <property type="entry name" value="Cystine-knot cytokines"/>
    <property type="match status" value="1"/>
</dbReference>
<dbReference type="GO" id="GO:0005125">
    <property type="term" value="F:cytokine activity"/>
    <property type="evidence" value="ECO:0007669"/>
    <property type="project" value="UniProtKB-KW"/>
</dbReference>
<keyword evidence="3" id="KW-0202">Cytokine</keyword>
<dbReference type="Gene3D" id="2.10.90.10">
    <property type="entry name" value="Cystine-knot cytokines"/>
    <property type="match status" value="1"/>
</dbReference>
<dbReference type="GO" id="GO:0008083">
    <property type="term" value="F:growth factor activity"/>
    <property type="evidence" value="ECO:0007669"/>
    <property type="project" value="UniProtKB-KW"/>
</dbReference>
<dbReference type="Proteomes" id="UP000261620">
    <property type="component" value="Unplaced"/>
</dbReference>
<evidence type="ECO:0000256" key="10">
    <source>
        <dbReference type="ARBA" id="ARBA00023188"/>
    </source>
</evidence>
<dbReference type="InterPro" id="IPR001111">
    <property type="entry name" value="TGF-b_propeptide"/>
</dbReference>
<feature type="compositionally biased region" description="Basic residues" evidence="12">
    <location>
        <begin position="295"/>
        <end position="304"/>
    </location>
</feature>
<dbReference type="Pfam" id="PF00688">
    <property type="entry name" value="TGFb_propeptide"/>
    <property type="match status" value="1"/>
</dbReference>
<dbReference type="PANTHER" id="PTHR11848">
    <property type="entry name" value="TGF-BETA FAMILY"/>
    <property type="match status" value="1"/>
</dbReference>
<comment type="similarity">
    <text evidence="2 11">Belongs to the TGF-beta family.</text>
</comment>
<evidence type="ECO:0000256" key="7">
    <source>
        <dbReference type="ARBA" id="ARBA00023030"/>
    </source>
</evidence>
<keyword evidence="9" id="KW-0325">Glycoprotein</keyword>
<accession>A0A3Q4AWW6</accession>
<evidence type="ECO:0000256" key="4">
    <source>
        <dbReference type="ARBA" id="ARBA00022525"/>
    </source>
</evidence>
<dbReference type="FunFam" id="2.10.90.10:FF:000003">
    <property type="entry name" value="Bone morphogenetic protein 5"/>
    <property type="match status" value="1"/>
</dbReference>
<keyword evidence="5 13" id="KW-0732">Signal</keyword>
<evidence type="ECO:0000256" key="13">
    <source>
        <dbReference type="SAM" id="SignalP"/>
    </source>
</evidence>
<keyword evidence="7 11" id="KW-0339">Growth factor</keyword>
<dbReference type="PROSITE" id="PS00250">
    <property type="entry name" value="TGF_BETA_1"/>
    <property type="match status" value="1"/>
</dbReference>
<feature type="signal peptide" evidence="13">
    <location>
        <begin position="1"/>
        <end position="30"/>
    </location>
</feature>
<dbReference type="InterPro" id="IPR029034">
    <property type="entry name" value="Cystine-knot_cytokine"/>
</dbReference>
<keyword evidence="10" id="KW-0891">Chondrogenesis</keyword>
<feature type="domain" description="TGF-beta family profile" evidence="14">
    <location>
        <begin position="311"/>
        <end position="431"/>
    </location>
</feature>
<dbReference type="InterPro" id="IPR017948">
    <property type="entry name" value="TGFb_CS"/>
</dbReference>
<dbReference type="PANTHER" id="PTHR11848:SF139">
    <property type="entry name" value="BONE MORPHOGENETIC PROTEIN 5"/>
    <property type="match status" value="1"/>
</dbReference>
<dbReference type="SMART" id="SM00204">
    <property type="entry name" value="TGFB"/>
    <property type="match status" value="1"/>
</dbReference>
<evidence type="ECO:0000256" key="9">
    <source>
        <dbReference type="ARBA" id="ARBA00023180"/>
    </source>
</evidence>
<keyword evidence="8" id="KW-1015">Disulfide bond</keyword>
<dbReference type="AlphaFoldDB" id="A0A3Q4AWW6"/>
<organism evidence="15 16">
    <name type="scientific">Mola mola</name>
    <name type="common">Ocean sunfish</name>
    <name type="synonym">Tetraodon mola</name>
    <dbReference type="NCBI Taxonomy" id="94237"/>
    <lineage>
        <taxon>Eukaryota</taxon>
        <taxon>Metazoa</taxon>
        <taxon>Chordata</taxon>
        <taxon>Craniata</taxon>
        <taxon>Vertebrata</taxon>
        <taxon>Euteleostomi</taxon>
        <taxon>Actinopterygii</taxon>
        <taxon>Neopterygii</taxon>
        <taxon>Teleostei</taxon>
        <taxon>Neoteleostei</taxon>
        <taxon>Acanthomorphata</taxon>
        <taxon>Eupercaria</taxon>
        <taxon>Tetraodontiformes</taxon>
        <taxon>Molidae</taxon>
        <taxon>Mola</taxon>
    </lineage>
</organism>
<dbReference type="FunFam" id="2.60.120.970:FF:000004">
    <property type="entry name" value="Bone morphogenetic protein 5 preproprotein"/>
    <property type="match status" value="1"/>
</dbReference>